<dbReference type="PANTHER" id="PTHR21708:SF26">
    <property type="entry name" value="2-DEHYDROPANTOATE 2-REDUCTASE"/>
    <property type="match status" value="1"/>
</dbReference>
<dbReference type="GO" id="GO:0005737">
    <property type="term" value="C:cytoplasm"/>
    <property type="evidence" value="ECO:0007669"/>
    <property type="project" value="TreeGrafter"/>
</dbReference>
<dbReference type="Proteomes" id="UP000196027">
    <property type="component" value="Chromosome"/>
</dbReference>
<reference evidence="2 3" key="1">
    <citation type="submission" date="2017-05" db="EMBL/GenBank/DDBJ databases">
        <title>Genomic insights into alkan degradation activity of Oleiphilus messinensis.</title>
        <authorList>
            <person name="Kozyavkin S.A."/>
            <person name="Slesarev A.I."/>
            <person name="Golyshin P.N."/>
            <person name="Korzhenkov A."/>
            <person name="Golyshina O.N."/>
            <person name="Toshchakov S.V."/>
        </authorList>
    </citation>
    <scope>NUCLEOTIDE SEQUENCE [LARGE SCALE GENOMIC DNA]</scope>
    <source>
        <strain evidence="2 3">ME102</strain>
    </source>
</reference>
<sequence length="329" mass="36894">MQNILIIGAGAVGQVYGYRLAQAGNRVTFMVKEKYQCALQAGLTLYNLGQDKLKKRPIQFTQYKVVTNWPKAATQSENRAWDQIYLCISSTALRSFDFTGLKTLLKPGTTLVLLQPGPQDYQLVSPHWPATQIVQGVISLISYNAPLRTEQVPESGIAFWLPPLVATPFDGPSTQVKSVIRTFRQSGMKAVHKKKLAQSAPYPTAAFMIFLTALEIKNWKLAALREDKELQKLVIRAIHETFQVLSQDSGSRNPLWRYLVTPLSIRALLRIGPGAVPLDLETYLEYHFTKVGDQTRLFTQSYQLLAQDRGLSTPAMEQLLRLQPALAPH</sequence>
<dbReference type="AlphaFoldDB" id="A0A1Y0IES3"/>
<evidence type="ECO:0000313" key="3">
    <source>
        <dbReference type="Proteomes" id="UP000196027"/>
    </source>
</evidence>
<dbReference type="SUPFAM" id="SSF51735">
    <property type="entry name" value="NAD(P)-binding Rossmann-fold domains"/>
    <property type="match status" value="1"/>
</dbReference>
<dbReference type="Pfam" id="PF02558">
    <property type="entry name" value="ApbA"/>
    <property type="match status" value="1"/>
</dbReference>
<name>A0A1Y0IES3_9GAMM</name>
<dbReference type="KEGG" id="ome:OLMES_5054"/>
<dbReference type="PANTHER" id="PTHR21708">
    <property type="entry name" value="PROBABLE 2-DEHYDROPANTOATE 2-REDUCTASE"/>
    <property type="match status" value="1"/>
</dbReference>
<dbReference type="Gene3D" id="3.40.50.720">
    <property type="entry name" value="NAD(P)-binding Rossmann-like Domain"/>
    <property type="match status" value="1"/>
</dbReference>
<keyword evidence="3" id="KW-1185">Reference proteome</keyword>
<dbReference type="InterPro" id="IPR051402">
    <property type="entry name" value="KPR-Related"/>
</dbReference>
<feature type="domain" description="Ketopantoate reductase N-terminal" evidence="1">
    <location>
        <begin position="4"/>
        <end position="140"/>
    </location>
</feature>
<protein>
    <submittedName>
        <fullName evidence="2">Ketopantoate reductase PanE/ApbA family</fullName>
    </submittedName>
</protein>
<dbReference type="EMBL" id="CP021425">
    <property type="protein sequence ID" value="ARU59038.1"/>
    <property type="molecule type" value="Genomic_DNA"/>
</dbReference>
<evidence type="ECO:0000259" key="1">
    <source>
        <dbReference type="Pfam" id="PF02558"/>
    </source>
</evidence>
<organism evidence="2 3">
    <name type="scientific">Oleiphilus messinensis</name>
    <dbReference type="NCBI Taxonomy" id="141451"/>
    <lineage>
        <taxon>Bacteria</taxon>
        <taxon>Pseudomonadati</taxon>
        <taxon>Pseudomonadota</taxon>
        <taxon>Gammaproteobacteria</taxon>
        <taxon>Oceanospirillales</taxon>
        <taxon>Oleiphilaceae</taxon>
        <taxon>Oleiphilus</taxon>
    </lineage>
</organism>
<evidence type="ECO:0000313" key="2">
    <source>
        <dbReference type="EMBL" id="ARU59038.1"/>
    </source>
</evidence>
<dbReference type="InterPro" id="IPR036291">
    <property type="entry name" value="NAD(P)-bd_dom_sf"/>
</dbReference>
<proteinExistence type="predicted"/>
<accession>A0A1Y0IES3</accession>
<dbReference type="InterPro" id="IPR013332">
    <property type="entry name" value="KPR_N"/>
</dbReference>
<gene>
    <name evidence="2" type="ORF">OLMES_5054</name>
</gene>